<sequence>MKTIAHTALGVTHTYEIVDYIPCGYKIWNIGKNAPEGYLPLCCLGRQEFEGGRKIDQDTLKAIKVDGAEAILAAVGFGPATLSEMVRYVKCYGSSKTPYVKSRVERCRKAIYYMQKIKGIENLSN</sequence>
<reference evidence="1" key="1">
    <citation type="journal article" date="2021" name="Proc. Natl. Acad. Sci. U.S.A.">
        <title>A Catalog of Tens of Thousands of Viruses from Human Metagenomes Reveals Hidden Associations with Chronic Diseases.</title>
        <authorList>
            <person name="Tisza M.J."/>
            <person name="Buck C.B."/>
        </authorList>
    </citation>
    <scope>NUCLEOTIDE SEQUENCE</scope>
    <source>
        <strain evidence="1">CtdHi7</strain>
    </source>
</reference>
<accession>A0A8S5U1X3</accession>
<proteinExistence type="predicted"/>
<evidence type="ECO:0000313" key="1">
    <source>
        <dbReference type="EMBL" id="DAF88456.1"/>
    </source>
</evidence>
<protein>
    <submittedName>
        <fullName evidence="1">Uncharacterized protein</fullName>
    </submittedName>
</protein>
<dbReference type="EMBL" id="BK015985">
    <property type="protein sequence ID" value="DAF88456.1"/>
    <property type="molecule type" value="Genomic_DNA"/>
</dbReference>
<organism evidence="1">
    <name type="scientific">Siphoviridae sp. ctdHi7</name>
    <dbReference type="NCBI Taxonomy" id="2825577"/>
    <lineage>
        <taxon>Viruses</taxon>
        <taxon>Duplodnaviria</taxon>
        <taxon>Heunggongvirae</taxon>
        <taxon>Uroviricota</taxon>
        <taxon>Caudoviricetes</taxon>
    </lineage>
</organism>
<name>A0A8S5U1X3_9CAUD</name>